<dbReference type="OrthoDB" id="413460at2759"/>
<dbReference type="SUPFAM" id="SSF52540">
    <property type="entry name" value="P-loop containing nucleoside triphosphate hydrolases"/>
    <property type="match status" value="2"/>
</dbReference>
<dbReference type="CDD" id="cd18793">
    <property type="entry name" value="SF2_C_SNF"/>
    <property type="match status" value="1"/>
</dbReference>
<dbReference type="InterPro" id="IPR014001">
    <property type="entry name" value="Helicase_ATP-bd"/>
</dbReference>
<dbReference type="Gene3D" id="3.40.50.300">
    <property type="entry name" value="P-loop containing nucleotide triphosphate hydrolases"/>
    <property type="match status" value="1"/>
</dbReference>
<dbReference type="GO" id="GO:0005524">
    <property type="term" value="F:ATP binding"/>
    <property type="evidence" value="ECO:0007669"/>
    <property type="project" value="InterPro"/>
</dbReference>
<feature type="domain" description="Helicase C-terminal" evidence="6">
    <location>
        <begin position="729"/>
        <end position="902"/>
    </location>
</feature>
<protein>
    <submittedName>
        <fullName evidence="7">Unplaced genomic scaffold K443scaffold_44, whole genome shotgun sequence</fullName>
    </submittedName>
</protein>
<reference evidence="8" key="2">
    <citation type="submission" date="2015-01" db="EMBL/GenBank/DDBJ databases">
        <title>Evolutionary Origins and Diversification of the Mycorrhizal Mutualists.</title>
        <authorList>
            <consortium name="DOE Joint Genome Institute"/>
            <consortium name="Mycorrhizal Genomics Consortium"/>
            <person name="Kohler A."/>
            <person name="Kuo A."/>
            <person name="Nagy L.G."/>
            <person name="Floudas D."/>
            <person name="Copeland A."/>
            <person name="Barry K.W."/>
            <person name="Cichocki N."/>
            <person name="Veneault-Fourrey C."/>
            <person name="LaButti K."/>
            <person name="Lindquist E.A."/>
            <person name="Lipzen A."/>
            <person name="Lundell T."/>
            <person name="Morin E."/>
            <person name="Murat C."/>
            <person name="Riley R."/>
            <person name="Ohm R."/>
            <person name="Sun H."/>
            <person name="Tunlid A."/>
            <person name="Henrissat B."/>
            <person name="Grigoriev I.V."/>
            <person name="Hibbett D.S."/>
            <person name="Martin F."/>
        </authorList>
    </citation>
    <scope>NUCLEOTIDE SEQUENCE [LARGE SCALE GENOMIC DNA]</scope>
    <source>
        <strain evidence="8">LaAM-08-1</strain>
    </source>
</reference>
<dbReference type="PANTHER" id="PTHR45629:SF7">
    <property type="entry name" value="DNA EXCISION REPAIR PROTEIN ERCC-6-RELATED"/>
    <property type="match status" value="1"/>
</dbReference>
<feature type="region of interest" description="Disordered" evidence="4">
    <location>
        <begin position="934"/>
        <end position="955"/>
    </location>
</feature>
<dbReference type="InterPro" id="IPR050496">
    <property type="entry name" value="SNF2_RAD54_helicase_repair"/>
</dbReference>
<evidence type="ECO:0000259" key="6">
    <source>
        <dbReference type="PROSITE" id="PS51194"/>
    </source>
</evidence>
<dbReference type="GO" id="GO:0005634">
    <property type="term" value="C:nucleus"/>
    <property type="evidence" value="ECO:0007669"/>
    <property type="project" value="TreeGrafter"/>
</dbReference>
<evidence type="ECO:0000259" key="5">
    <source>
        <dbReference type="PROSITE" id="PS51192"/>
    </source>
</evidence>
<gene>
    <name evidence="7" type="ORF">K443DRAFT_131366</name>
</gene>
<dbReference type="SMART" id="SM00487">
    <property type="entry name" value="DEXDc"/>
    <property type="match status" value="1"/>
</dbReference>
<dbReference type="Pfam" id="PF00271">
    <property type="entry name" value="Helicase_C"/>
    <property type="match status" value="1"/>
</dbReference>
<dbReference type="HOGENOM" id="CLU_000315_10_1_1"/>
<dbReference type="EMBL" id="KN838579">
    <property type="protein sequence ID" value="KIK03546.1"/>
    <property type="molecule type" value="Genomic_DNA"/>
</dbReference>
<dbReference type="GO" id="GO:0015616">
    <property type="term" value="F:DNA translocase activity"/>
    <property type="evidence" value="ECO:0007669"/>
    <property type="project" value="TreeGrafter"/>
</dbReference>
<dbReference type="CDD" id="cd18004">
    <property type="entry name" value="DEXHc_RAD54"/>
    <property type="match status" value="1"/>
</dbReference>
<keyword evidence="2" id="KW-0378">Hydrolase</keyword>
<sequence>MPPFQELRPPKRKLVDDELSSRKRFTTDLGLAAASSSLDEELVWMVQWRNHQYKKHKTWDGDAILVINGSKCTLFDSDGKLMSTGKAEAPLFEGKSFFVGAKEVELDRPVLRTEFLSGQCFGQHSNIQGRDAFGTQNDLAHVKKFVPPVVKMPLEGAPSDVDVRAGCLQSENRPAQNFDGVASKVRKSYWTANWRKQQNKKHKTWDGDAYISHEGDKLTMISEDGKIMGSTTWTGELLCAGYSAYISGKELQLDCEISGSQLPDMKEISLPEESTSHVEDPLNFGSQWSMANPSVAQKFISPASFYASPKSKPKGPLYDPNAAGAVVMKSPSKEHMKSNLNVVPVVLDPILSRRMRPHQKEGWLIGVSSVTLYSEQPSQGVMFLYECVMGLRKHEGQGCILADEMGLGKTLQTIALIWTLLKQNLYGSKEPAAKKVLIVCPVSLTTNWKAEFNKWLGKDRVGVVICEKDKSRVSQFFYNKNQHVLVIGYERLRTVIDTVSSGVSVPAIDLIICDEGHRLKSANNKTTAIFKALRTPRRVILSGTPIQNDLGEFHAMAEFCNPGLLDDYNVFRRVYESPILKSRAPDASAKEIEIGETRTAQLLSISNSFVLRRDATLLKNHLPPKYEYVVFVTPTALQLSMFSKILRPDRLIDLVQGSTAESLALINILTKISNSPILLKAAAAEAKIKTSDDASYIQRTGVEEALGLLPDTTHFGDFSLSGKLIALAKLLSIIRHTTEEKCVLVSHYTSTLNILEAFCQTKGYSYYRLDGQTPQVKRQEYINAFNNVSQRSSFIFLLSSKAGCATLQGASRLCLIDSDWNPRFVGQRPNLTLMLISDSHDLQAMARCHRDGQKRPVFIYRFLTTGAIDEKVYQRQITKLGLSASLIGSAGSSSASKTDSFSRKESTDVQLRDIFRIHPNTICNTHDLLECQCEESGGHPSNTSEEEQPVDPNTEDNALERGFIAASNVKMDASDSVDTVKKKAALALLSEWKHINCQRSGCHDLIHDHVLRRLVQEGEVGGGSISFLFEKGSECERRDE</sequence>
<organism evidence="7 8">
    <name type="scientific">Laccaria amethystina LaAM-08-1</name>
    <dbReference type="NCBI Taxonomy" id="1095629"/>
    <lineage>
        <taxon>Eukaryota</taxon>
        <taxon>Fungi</taxon>
        <taxon>Dikarya</taxon>
        <taxon>Basidiomycota</taxon>
        <taxon>Agaricomycotina</taxon>
        <taxon>Agaricomycetes</taxon>
        <taxon>Agaricomycetidae</taxon>
        <taxon>Agaricales</taxon>
        <taxon>Agaricineae</taxon>
        <taxon>Hydnangiaceae</taxon>
        <taxon>Laccaria</taxon>
    </lineage>
</organism>
<keyword evidence="3" id="KW-0067">ATP-binding</keyword>
<evidence type="ECO:0000256" key="3">
    <source>
        <dbReference type="ARBA" id="ARBA00022840"/>
    </source>
</evidence>
<keyword evidence="1" id="KW-0547">Nucleotide-binding</keyword>
<evidence type="ECO:0000256" key="1">
    <source>
        <dbReference type="ARBA" id="ARBA00022741"/>
    </source>
</evidence>
<name>A0A0C9XF99_9AGAR</name>
<dbReference type="GO" id="GO:0007131">
    <property type="term" value="P:reciprocal meiotic recombination"/>
    <property type="evidence" value="ECO:0007669"/>
    <property type="project" value="TreeGrafter"/>
</dbReference>
<dbReference type="PROSITE" id="PS51194">
    <property type="entry name" value="HELICASE_CTER"/>
    <property type="match status" value="1"/>
</dbReference>
<reference evidence="7 8" key="1">
    <citation type="submission" date="2014-04" db="EMBL/GenBank/DDBJ databases">
        <authorList>
            <consortium name="DOE Joint Genome Institute"/>
            <person name="Kuo A."/>
            <person name="Kohler A."/>
            <person name="Nagy L.G."/>
            <person name="Floudas D."/>
            <person name="Copeland A."/>
            <person name="Barry K.W."/>
            <person name="Cichocki N."/>
            <person name="Veneault-Fourrey C."/>
            <person name="LaButti K."/>
            <person name="Lindquist E.A."/>
            <person name="Lipzen A."/>
            <person name="Lundell T."/>
            <person name="Morin E."/>
            <person name="Murat C."/>
            <person name="Sun H."/>
            <person name="Tunlid A."/>
            <person name="Henrissat B."/>
            <person name="Grigoriev I.V."/>
            <person name="Hibbett D.S."/>
            <person name="Martin F."/>
            <person name="Nordberg H.P."/>
            <person name="Cantor M.N."/>
            <person name="Hua S.X."/>
        </authorList>
    </citation>
    <scope>NUCLEOTIDE SEQUENCE [LARGE SCALE GENOMIC DNA]</scope>
    <source>
        <strain evidence="7 8">LaAM-08-1</strain>
    </source>
</reference>
<dbReference type="AlphaFoldDB" id="A0A0C9XF99"/>
<evidence type="ECO:0000256" key="2">
    <source>
        <dbReference type="ARBA" id="ARBA00022801"/>
    </source>
</evidence>
<proteinExistence type="predicted"/>
<dbReference type="STRING" id="1095629.A0A0C9XF99"/>
<dbReference type="FunFam" id="3.40.50.10810:FF:000020">
    <property type="entry name" value="DNA repair and recombination protein RAD54B"/>
    <property type="match status" value="1"/>
</dbReference>
<dbReference type="InterPro" id="IPR001650">
    <property type="entry name" value="Helicase_C-like"/>
</dbReference>
<dbReference type="GO" id="GO:0000724">
    <property type="term" value="P:double-strand break repair via homologous recombination"/>
    <property type="evidence" value="ECO:0007669"/>
    <property type="project" value="TreeGrafter"/>
</dbReference>
<evidence type="ECO:0000313" key="8">
    <source>
        <dbReference type="Proteomes" id="UP000054477"/>
    </source>
</evidence>
<dbReference type="SMART" id="SM00490">
    <property type="entry name" value="HELICc"/>
    <property type="match status" value="1"/>
</dbReference>
<dbReference type="GO" id="GO:0016787">
    <property type="term" value="F:hydrolase activity"/>
    <property type="evidence" value="ECO:0007669"/>
    <property type="project" value="UniProtKB-KW"/>
</dbReference>
<keyword evidence="8" id="KW-1185">Reference proteome</keyword>
<accession>A0A0C9XF99</accession>
<evidence type="ECO:0000256" key="4">
    <source>
        <dbReference type="SAM" id="MobiDB-lite"/>
    </source>
</evidence>
<dbReference type="PANTHER" id="PTHR45629">
    <property type="entry name" value="SNF2/RAD54 FAMILY MEMBER"/>
    <property type="match status" value="1"/>
</dbReference>
<dbReference type="Gene3D" id="1.20.120.850">
    <property type="entry name" value="SWI2/SNF2 ATPases, N-terminal domain"/>
    <property type="match status" value="1"/>
</dbReference>
<dbReference type="Proteomes" id="UP000054477">
    <property type="component" value="Unassembled WGS sequence"/>
</dbReference>
<evidence type="ECO:0000313" key="7">
    <source>
        <dbReference type="EMBL" id="KIK03546.1"/>
    </source>
</evidence>
<dbReference type="InterPro" id="IPR038718">
    <property type="entry name" value="SNF2-like_sf"/>
</dbReference>
<dbReference type="InterPro" id="IPR000330">
    <property type="entry name" value="SNF2_N"/>
</dbReference>
<dbReference type="PROSITE" id="PS51192">
    <property type="entry name" value="HELICASE_ATP_BIND_1"/>
    <property type="match status" value="1"/>
</dbReference>
<dbReference type="Pfam" id="PF00176">
    <property type="entry name" value="SNF2-rel_dom"/>
    <property type="match status" value="1"/>
</dbReference>
<dbReference type="Gene3D" id="3.40.50.10810">
    <property type="entry name" value="Tandem AAA-ATPase domain"/>
    <property type="match status" value="1"/>
</dbReference>
<dbReference type="InterPro" id="IPR049730">
    <property type="entry name" value="SNF2/RAD54-like_C"/>
</dbReference>
<feature type="domain" description="Helicase ATP-binding" evidence="5">
    <location>
        <begin position="390"/>
        <end position="563"/>
    </location>
</feature>
<dbReference type="InterPro" id="IPR027417">
    <property type="entry name" value="P-loop_NTPase"/>
</dbReference>